<dbReference type="Pfam" id="PF04293">
    <property type="entry name" value="SpoVR"/>
    <property type="match status" value="1"/>
</dbReference>
<dbReference type="OrthoDB" id="9784270at2"/>
<feature type="domain" description="SpoVR protein-like N-terminal" evidence="1">
    <location>
        <begin position="13"/>
        <end position="437"/>
    </location>
</feature>
<dbReference type="EMBL" id="FNTI01000001">
    <property type="protein sequence ID" value="SED86247.1"/>
    <property type="molecule type" value="Genomic_DNA"/>
</dbReference>
<dbReference type="Proteomes" id="UP000183208">
    <property type="component" value="Unassembled WGS sequence"/>
</dbReference>
<dbReference type="PANTHER" id="PTHR30029">
    <property type="entry name" value="STAGE V SPORULATION PROTEIN R"/>
    <property type="match status" value="1"/>
</dbReference>
<dbReference type="NCBIfam" id="NF008737">
    <property type="entry name" value="PRK11767.1"/>
    <property type="match status" value="1"/>
</dbReference>
<evidence type="ECO:0000313" key="3">
    <source>
        <dbReference type="EMBL" id="SED86247.1"/>
    </source>
</evidence>
<dbReference type="PANTHER" id="PTHR30029:SF2">
    <property type="entry name" value="STAGE V SPORULATION PROTEIN R"/>
    <property type="match status" value="1"/>
</dbReference>
<dbReference type="Pfam" id="PF24755">
    <property type="entry name" value="SpoVR_C"/>
    <property type="match status" value="1"/>
</dbReference>
<gene>
    <name evidence="3" type="ORF">SAMN05444171_5435</name>
</gene>
<proteinExistence type="predicted"/>
<name>A0A1M7DS65_9BRAD</name>
<feature type="domain" description="SpoVR-like C-terminal" evidence="2">
    <location>
        <begin position="442"/>
        <end position="495"/>
    </location>
</feature>
<dbReference type="AlphaFoldDB" id="A0A1M7DS65"/>
<dbReference type="InterPro" id="IPR057008">
    <property type="entry name" value="SpoVR-like_C"/>
</dbReference>
<evidence type="ECO:0000259" key="2">
    <source>
        <dbReference type="Pfam" id="PF24755"/>
    </source>
</evidence>
<evidence type="ECO:0000259" key="1">
    <source>
        <dbReference type="Pfam" id="PF04293"/>
    </source>
</evidence>
<dbReference type="InterPro" id="IPR007390">
    <property type="entry name" value="Spore_V_R"/>
</dbReference>
<dbReference type="RefSeq" id="WP_074825555.1">
    <property type="nucleotide sequence ID" value="NZ_FNTI01000001.1"/>
</dbReference>
<accession>A0A1M7DS65</accession>
<sequence>MTATDQLLFQGADWDFQTLQRISDACEEIARSELGLSTYPNQIEVITAEQMLDAYSSVGMPLFYKHWSFGKHFAYEEASYRRGLMGLAYEIVINSSPCISYLMEENTATMQTLVIAHAAFGHNHFFRNNYLFKQWTDAEGILDYLEFAKRYVAQCEERHGRQAVEQTLDAAHALRSHGVDRYAGKKKLDLRAEEERAGKRRLYEETAFNDLWRTVPAGPVKSGAVLSAERRRKLLGLPQENLLYFLEKSAPRLQPWQRELLRIVRHIAQYFYPQSQTKVMNEGTATYVHYRIMNRLHELGKLSDGNFLEFLKSHTSVVFQPEFDDRGFSGFNPYALGFAMMQDIERIVTDPGQEDREWFPDIAGSGDAMAVLRDVWANYRDESFISQFLSPRLMRHYRMFHLHDDPEQKEGIRVDAIHDERGYRRLRRELARQYDVGVIDANIEVVDVDLAGDRRLVLRHNVVKGAKLNEADTVRVLQHLANLWSYDVSLVEVDEADVVLKEHKMTPRPVAAVA</sequence>
<evidence type="ECO:0000313" key="4">
    <source>
        <dbReference type="Proteomes" id="UP000183208"/>
    </source>
</evidence>
<dbReference type="InterPro" id="IPR057270">
    <property type="entry name" value="Ycgb-like"/>
</dbReference>
<reference evidence="3 4" key="1">
    <citation type="submission" date="2016-10" db="EMBL/GenBank/DDBJ databases">
        <authorList>
            <person name="de Groot N.N."/>
        </authorList>
    </citation>
    <scope>NUCLEOTIDE SEQUENCE [LARGE SCALE GENOMIC DNA]</scope>
    <source>
        <strain evidence="3 4">GAS522</strain>
    </source>
</reference>
<organism evidence="3 4">
    <name type="scientific">Bradyrhizobium lablabi</name>
    <dbReference type="NCBI Taxonomy" id="722472"/>
    <lineage>
        <taxon>Bacteria</taxon>
        <taxon>Pseudomonadati</taxon>
        <taxon>Pseudomonadota</taxon>
        <taxon>Alphaproteobacteria</taxon>
        <taxon>Hyphomicrobiales</taxon>
        <taxon>Nitrobacteraceae</taxon>
        <taxon>Bradyrhizobium</taxon>
    </lineage>
</organism>
<protein>
    <submittedName>
        <fullName evidence="3">Stage V sporulation protein SpoVR/YcgB, involved in spore cortex formation</fullName>
    </submittedName>
</protein>
<dbReference type="InterPro" id="IPR056174">
    <property type="entry name" value="SpoVR_N"/>
</dbReference>